<sequence length="68" mass="7149">MTAFDLGIGLGAIILGWISEQTGYPLLFAIASVSVVVSLVIFALFVKRLLRTDAVLVSAAGTPVERAE</sequence>
<reference evidence="2 3" key="1">
    <citation type="submission" date="2021-03" db="EMBL/GenBank/DDBJ databases">
        <title>Genomic Encyclopedia of Type Strains, Phase IV (KMG-IV): sequencing the most valuable type-strain genomes for metagenomic binning, comparative biology and taxonomic classification.</title>
        <authorList>
            <person name="Goeker M."/>
        </authorList>
    </citation>
    <scope>NUCLEOTIDE SEQUENCE [LARGE SCALE GENOMIC DNA]</scope>
    <source>
        <strain evidence="2 3">DSM 15596</strain>
    </source>
</reference>
<feature type="transmembrane region" description="Helical" evidence="1">
    <location>
        <begin position="26"/>
        <end position="46"/>
    </location>
</feature>
<evidence type="ECO:0000256" key="1">
    <source>
        <dbReference type="SAM" id="Phobius"/>
    </source>
</evidence>
<dbReference type="EMBL" id="JAGGKI010000015">
    <property type="protein sequence ID" value="MBP1895595.1"/>
    <property type="molecule type" value="Genomic_DNA"/>
</dbReference>
<keyword evidence="3" id="KW-1185">Reference proteome</keyword>
<protein>
    <submittedName>
        <fullName evidence="2">MFS family arabinose efflux permease</fullName>
    </submittedName>
</protein>
<comment type="caution">
    <text evidence="2">The sequence shown here is derived from an EMBL/GenBank/DDBJ whole genome shotgun (WGS) entry which is preliminary data.</text>
</comment>
<proteinExistence type="predicted"/>
<gene>
    <name evidence="2" type="ORF">J2Z18_004705</name>
</gene>
<keyword evidence="1" id="KW-1133">Transmembrane helix</keyword>
<dbReference type="Proteomes" id="UP000706926">
    <property type="component" value="Unassembled WGS sequence"/>
</dbReference>
<keyword evidence="1" id="KW-0812">Transmembrane</keyword>
<dbReference type="Gene3D" id="1.20.1250.20">
    <property type="entry name" value="MFS general substrate transporter like domains"/>
    <property type="match status" value="1"/>
</dbReference>
<dbReference type="InterPro" id="IPR036259">
    <property type="entry name" value="MFS_trans_sf"/>
</dbReference>
<name>A0ABS4FH95_9BACL</name>
<evidence type="ECO:0000313" key="2">
    <source>
        <dbReference type="EMBL" id="MBP1895595.1"/>
    </source>
</evidence>
<dbReference type="SUPFAM" id="SSF103473">
    <property type="entry name" value="MFS general substrate transporter"/>
    <property type="match status" value="1"/>
</dbReference>
<keyword evidence="1" id="KW-0472">Membrane</keyword>
<accession>A0ABS4FH95</accession>
<organism evidence="2 3">
    <name type="scientific">Paenibacillus lactis</name>
    <dbReference type="NCBI Taxonomy" id="228574"/>
    <lineage>
        <taxon>Bacteria</taxon>
        <taxon>Bacillati</taxon>
        <taxon>Bacillota</taxon>
        <taxon>Bacilli</taxon>
        <taxon>Bacillales</taxon>
        <taxon>Paenibacillaceae</taxon>
        <taxon>Paenibacillus</taxon>
    </lineage>
</organism>
<evidence type="ECO:0000313" key="3">
    <source>
        <dbReference type="Proteomes" id="UP000706926"/>
    </source>
</evidence>